<dbReference type="InterPro" id="IPR051134">
    <property type="entry name" value="PPP_phosphatase"/>
</dbReference>
<organism evidence="6 7">
    <name type="scientific">Triparma laevis f. longispina</name>
    <dbReference type="NCBI Taxonomy" id="1714387"/>
    <lineage>
        <taxon>Eukaryota</taxon>
        <taxon>Sar</taxon>
        <taxon>Stramenopiles</taxon>
        <taxon>Ochrophyta</taxon>
        <taxon>Bolidophyceae</taxon>
        <taxon>Parmales</taxon>
        <taxon>Triparmaceae</taxon>
        <taxon>Triparma</taxon>
    </lineage>
</organism>
<evidence type="ECO:0000259" key="5">
    <source>
        <dbReference type="PROSITE" id="PS00125"/>
    </source>
</evidence>
<dbReference type="InterPro" id="IPR004843">
    <property type="entry name" value="Calcineurin-like_PHP"/>
</dbReference>
<dbReference type="Gene3D" id="3.60.21.10">
    <property type="match status" value="1"/>
</dbReference>
<proteinExistence type="inferred from homology"/>
<dbReference type="CDD" id="cd00144">
    <property type="entry name" value="MPP_PPP_family"/>
    <property type="match status" value="1"/>
</dbReference>
<dbReference type="PRINTS" id="PR00114">
    <property type="entry name" value="STPHPHTASE"/>
</dbReference>
<comment type="catalytic activity">
    <reaction evidence="4">
        <text>O-phospho-L-threonyl-[protein] + H2O = L-threonyl-[protein] + phosphate</text>
        <dbReference type="Rhea" id="RHEA:47004"/>
        <dbReference type="Rhea" id="RHEA-COMP:11060"/>
        <dbReference type="Rhea" id="RHEA-COMP:11605"/>
        <dbReference type="ChEBI" id="CHEBI:15377"/>
        <dbReference type="ChEBI" id="CHEBI:30013"/>
        <dbReference type="ChEBI" id="CHEBI:43474"/>
        <dbReference type="ChEBI" id="CHEBI:61977"/>
        <dbReference type="EC" id="3.1.3.16"/>
    </reaction>
</comment>
<dbReference type="Proteomes" id="UP001165122">
    <property type="component" value="Unassembled WGS sequence"/>
</dbReference>
<reference evidence="7" key="1">
    <citation type="journal article" date="2023" name="Commun. Biol.">
        <title>Genome analysis of Parmales, the sister group of diatoms, reveals the evolutionary specialization of diatoms from phago-mixotrophs to photoautotrophs.</title>
        <authorList>
            <person name="Ban H."/>
            <person name="Sato S."/>
            <person name="Yoshikawa S."/>
            <person name="Yamada K."/>
            <person name="Nakamura Y."/>
            <person name="Ichinomiya M."/>
            <person name="Sato N."/>
            <person name="Blanc-Mathieu R."/>
            <person name="Endo H."/>
            <person name="Kuwata A."/>
            <person name="Ogata H."/>
        </authorList>
    </citation>
    <scope>NUCLEOTIDE SEQUENCE [LARGE SCALE GENOMIC DNA]</scope>
    <source>
        <strain evidence="7">NIES 3700</strain>
    </source>
</reference>
<evidence type="ECO:0000256" key="3">
    <source>
        <dbReference type="ARBA" id="ARBA00023211"/>
    </source>
</evidence>
<sequence length="455" mass="50416">MLRRRASSFISNANKSLFIRRPGTLPIRLLATAPGTTASQPSTKFNNTNKLDNKIEANLTKLSIALSNLPSSESSFPSVPPTSVTKPDPTNHTFHLPDDLSHMTTSDTLDLLEYFLKPPYNHTLHPYYFSQILKSATSILDSRLAINKIETEMLENTTITVIGDLHGSLSDLSSLLQTISPPSPTNIYLFNGDYVDRGLHSVEVLSIICCLLISSPNSVYLNRGNHEDTHVCKAYGFKAECNSKHLNWEECGKFFENLSLAHLIPREYNGGALVVHAGIGNCDWKEFCSISKGDGSILKSGILEDITWSDPDFTVSGIRSNEIRGAGSFYGGDVVERILEDCGRKHFVRSHEPRYNGVEHVELFDGKGFYTVFTATDYPNFEGCNLAGVLQFNEGGEKNGPEIITWESEELVMTSNDVNETGYDNGLTCMKSKLLEEIFLHKGERRGGGERSDES</sequence>
<dbReference type="PANTHER" id="PTHR45668">
    <property type="entry name" value="SERINE/THREONINE-PROTEIN PHOSPHATASE 5-RELATED"/>
    <property type="match status" value="1"/>
</dbReference>
<dbReference type="EC" id="3.1.3.16" evidence="4"/>
<comment type="cofactor">
    <cofactor evidence="1">
        <name>Mn(2+)</name>
        <dbReference type="ChEBI" id="CHEBI:29035"/>
    </cofactor>
</comment>
<dbReference type="GO" id="GO:0004722">
    <property type="term" value="F:protein serine/threonine phosphatase activity"/>
    <property type="evidence" value="ECO:0007669"/>
    <property type="project" value="UniProtKB-EC"/>
</dbReference>
<dbReference type="Pfam" id="PF00149">
    <property type="entry name" value="Metallophos"/>
    <property type="match status" value="1"/>
</dbReference>
<comment type="similarity">
    <text evidence="4">Belongs to the PPP phosphatase family.</text>
</comment>
<dbReference type="PANTHER" id="PTHR45668:SF5">
    <property type="entry name" value="SERINE_THREONINE-PROTEIN PHOSPHATASE 5"/>
    <property type="match status" value="1"/>
</dbReference>
<dbReference type="GO" id="GO:0046872">
    <property type="term" value="F:metal ion binding"/>
    <property type="evidence" value="ECO:0007669"/>
    <property type="project" value="UniProtKB-KW"/>
</dbReference>
<keyword evidence="3" id="KW-0464">Manganese</keyword>
<evidence type="ECO:0000313" key="7">
    <source>
        <dbReference type="Proteomes" id="UP001165122"/>
    </source>
</evidence>
<dbReference type="SMART" id="SM00156">
    <property type="entry name" value="PP2Ac"/>
    <property type="match status" value="1"/>
</dbReference>
<dbReference type="AlphaFoldDB" id="A0A9W7FAZ2"/>
<keyword evidence="2" id="KW-0479">Metal-binding</keyword>
<dbReference type="PROSITE" id="PS00125">
    <property type="entry name" value="SER_THR_PHOSPHATASE"/>
    <property type="match status" value="1"/>
</dbReference>
<name>A0A9W7FAZ2_9STRA</name>
<evidence type="ECO:0000256" key="2">
    <source>
        <dbReference type="ARBA" id="ARBA00022723"/>
    </source>
</evidence>
<keyword evidence="4" id="KW-0378">Hydrolase</keyword>
<feature type="domain" description="Serine/threonine specific protein phosphatases" evidence="5">
    <location>
        <begin position="222"/>
        <end position="227"/>
    </location>
</feature>
<evidence type="ECO:0000256" key="1">
    <source>
        <dbReference type="ARBA" id="ARBA00001936"/>
    </source>
</evidence>
<keyword evidence="7" id="KW-1185">Reference proteome</keyword>
<dbReference type="InterPro" id="IPR029052">
    <property type="entry name" value="Metallo-depent_PP-like"/>
</dbReference>
<gene>
    <name evidence="6" type="ORF">TrLO_g6473</name>
</gene>
<dbReference type="SUPFAM" id="SSF56300">
    <property type="entry name" value="Metallo-dependent phosphatases"/>
    <property type="match status" value="1"/>
</dbReference>
<dbReference type="OrthoDB" id="192752at2759"/>
<comment type="caution">
    <text evidence="6">The sequence shown here is derived from an EMBL/GenBank/DDBJ whole genome shotgun (WGS) entry which is preliminary data.</text>
</comment>
<dbReference type="InterPro" id="IPR006186">
    <property type="entry name" value="Ser/Thr-sp_prot-phosphatase"/>
</dbReference>
<evidence type="ECO:0000313" key="6">
    <source>
        <dbReference type="EMBL" id="GMI08299.1"/>
    </source>
</evidence>
<evidence type="ECO:0000256" key="4">
    <source>
        <dbReference type="RuleBase" id="RU004273"/>
    </source>
</evidence>
<protein>
    <recommendedName>
        <fullName evidence="4">Serine/threonine-protein phosphatase</fullName>
        <ecNumber evidence="4">3.1.3.16</ecNumber>
    </recommendedName>
</protein>
<dbReference type="EMBL" id="BRXW01000122">
    <property type="protein sequence ID" value="GMI08299.1"/>
    <property type="molecule type" value="Genomic_DNA"/>
</dbReference>
<accession>A0A9W7FAZ2</accession>